<keyword evidence="2 5" id="KW-0489">Methyltransferase</keyword>
<accession>A0A644YF01</accession>
<dbReference type="GO" id="GO:0003677">
    <property type="term" value="F:DNA binding"/>
    <property type="evidence" value="ECO:0007669"/>
    <property type="project" value="TreeGrafter"/>
</dbReference>
<comment type="caution">
    <text evidence="5">The sequence shown here is derived from an EMBL/GenBank/DDBJ whole genome shotgun (WGS) entry which is preliminary data.</text>
</comment>
<dbReference type="GO" id="GO:0032259">
    <property type="term" value="P:methylation"/>
    <property type="evidence" value="ECO:0007669"/>
    <property type="project" value="UniProtKB-KW"/>
</dbReference>
<keyword evidence="3 5" id="KW-0808">Transferase</keyword>
<evidence type="ECO:0000313" key="5">
    <source>
        <dbReference type="EMBL" id="MPM27020.1"/>
    </source>
</evidence>
<keyword evidence="4" id="KW-0949">S-adenosyl-L-methionine</keyword>
<evidence type="ECO:0000256" key="1">
    <source>
        <dbReference type="ARBA" id="ARBA00011975"/>
    </source>
</evidence>
<dbReference type="PANTHER" id="PTHR10629:SF52">
    <property type="entry name" value="DNA (CYTOSINE-5)-METHYLTRANSFERASE 1"/>
    <property type="match status" value="1"/>
</dbReference>
<sequence length="384" mass="43031">MVYKVIDLFAGVGGLSYGFAHDEEFKIVAANEILKPMAIAYGLNHPNVRIYNKDIKDFSLADLTNDLGLYKEDIDIVVGGPPCQAYSTVGKRLLDDPRGKLFQEYFRILAELKPKLFVFENVKGLLSMQGGSLLKHIIILFESLGYHVQWKVLNAADFGAPQIRERVIIVGTLENKPFKFPKPTHYDAKITKVHKTGLKPYVTLGEAIGDLTIIGNGEVGTEYCMVPQNDYQKLMRENAPDKIMDHDTPKNNDKLVKIMMALPDGGSPKDLPEDIRPSSGFANTYCKLWWDRPSTTITRNLGCPSSSRCIHPKSPRSLSTREGARIQGFPDNYLFYGNRSEKNLQIGNAVPTFLSIALKNSVKQFLSKIDNNEELDLNSEPTLF</sequence>
<dbReference type="InterPro" id="IPR001525">
    <property type="entry name" value="C5_MeTfrase"/>
</dbReference>
<dbReference type="PANTHER" id="PTHR10629">
    <property type="entry name" value="CYTOSINE-SPECIFIC METHYLTRANSFERASE"/>
    <property type="match status" value="1"/>
</dbReference>
<dbReference type="Gene3D" id="3.90.120.10">
    <property type="entry name" value="DNA Methylase, subunit A, domain 2"/>
    <property type="match status" value="1"/>
</dbReference>
<protein>
    <recommendedName>
        <fullName evidence="1">DNA (cytosine-5-)-methyltransferase</fullName>
        <ecNumber evidence="1">2.1.1.37</ecNumber>
    </recommendedName>
</protein>
<dbReference type="Pfam" id="PF00145">
    <property type="entry name" value="DNA_methylase"/>
    <property type="match status" value="1"/>
</dbReference>
<dbReference type="GO" id="GO:0005634">
    <property type="term" value="C:nucleus"/>
    <property type="evidence" value="ECO:0007669"/>
    <property type="project" value="TreeGrafter"/>
</dbReference>
<dbReference type="GO" id="GO:0003886">
    <property type="term" value="F:DNA (cytosine-5-)-methyltransferase activity"/>
    <property type="evidence" value="ECO:0007669"/>
    <property type="project" value="UniProtKB-EC"/>
</dbReference>
<dbReference type="PROSITE" id="PS51679">
    <property type="entry name" value="SAM_MT_C5"/>
    <property type="match status" value="1"/>
</dbReference>
<dbReference type="PRINTS" id="PR00105">
    <property type="entry name" value="C5METTRFRASE"/>
</dbReference>
<name>A0A644YF01_9ZZZZ</name>
<evidence type="ECO:0000256" key="3">
    <source>
        <dbReference type="ARBA" id="ARBA00022679"/>
    </source>
</evidence>
<dbReference type="InterPro" id="IPR018117">
    <property type="entry name" value="C5_DNA_meth_AS"/>
</dbReference>
<dbReference type="EMBL" id="VSSQ01004887">
    <property type="protein sequence ID" value="MPM27020.1"/>
    <property type="molecule type" value="Genomic_DNA"/>
</dbReference>
<dbReference type="EC" id="2.1.1.37" evidence="1"/>
<gene>
    <name evidence="5" type="primary">bspRIM_5</name>
    <name evidence="5" type="ORF">SDC9_73525</name>
</gene>
<dbReference type="NCBIfam" id="TIGR00675">
    <property type="entry name" value="dcm"/>
    <property type="match status" value="1"/>
</dbReference>
<dbReference type="AlphaFoldDB" id="A0A644YF01"/>
<dbReference type="SUPFAM" id="SSF53335">
    <property type="entry name" value="S-adenosyl-L-methionine-dependent methyltransferases"/>
    <property type="match status" value="1"/>
</dbReference>
<dbReference type="GO" id="GO:0044027">
    <property type="term" value="P:negative regulation of gene expression via chromosomal CpG island methylation"/>
    <property type="evidence" value="ECO:0007669"/>
    <property type="project" value="TreeGrafter"/>
</dbReference>
<dbReference type="InterPro" id="IPR050390">
    <property type="entry name" value="C5-Methyltransferase"/>
</dbReference>
<proteinExistence type="predicted"/>
<reference evidence="5" key="1">
    <citation type="submission" date="2019-08" db="EMBL/GenBank/DDBJ databases">
        <authorList>
            <person name="Kucharzyk K."/>
            <person name="Murdoch R.W."/>
            <person name="Higgins S."/>
            <person name="Loffler F."/>
        </authorList>
    </citation>
    <scope>NUCLEOTIDE SEQUENCE</scope>
</reference>
<evidence type="ECO:0000256" key="4">
    <source>
        <dbReference type="ARBA" id="ARBA00022691"/>
    </source>
</evidence>
<dbReference type="InterPro" id="IPR029063">
    <property type="entry name" value="SAM-dependent_MTases_sf"/>
</dbReference>
<evidence type="ECO:0000256" key="2">
    <source>
        <dbReference type="ARBA" id="ARBA00022603"/>
    </source>
</evidence>
<dbReference type="Gene3D" id="3.40.50.150">
    <property type="entry name" value="Vaccinia Virus protein VP39"/>
    <property type="match status" value="1"/>
</dbReference>
<dbReference type="PROSITE" id="PS00094">
    <property type="entry name" value="C5_MTASE_1"/>
    <property type="match status" value="1"/>
</dbReference>
<organism evidence="5">
    <name type="scientific">bioreactor metagenome</name>
    <dbReference type="NCBI Taxonomy" id="1076179"/>
    <lineage>
        <taxon>unclassified sequences</taxon>
        <taxon>metagenomes</taxon>
        <taxon>ecological metagenomes</taxon>
    </lineage>
</organism>